<evidence type="ECO:0000256" key="7">
    <source>
        <dbReference type="SAM" id="Coils"/>
    </source>
</evidence>
<dbReference type="Gene3D" id="2.130.10.10">
    <property type="entry name" value="YVTN repeat-like/Quinoprotein amine dehydrogenase"/>
    <property type="match status" value="6"/>
</dbReference>
<feature type="repeat" description="WD" evidence="5">
    <location>
        <begin position="1862"/>
        <end position="1893"/>
    </location>
</feature>
<dbReference type="InterPro" id="IPR020472">
    <property type="entry name" value="WD40_PAC1"/>
</dbReference>
<dbReference type="Pfam" id="PF00069">
    <property type="entry name" value="Pkinase"/>
    <property type="match status" value="1"/>
</dbReference>
<feature type="domain" description="Protein kinase" evidence="10">
    <location>
        <begin position="220"/>
        <end position="495"/>
    </location>
</feature>
<dbReference type="PROSITE" id="PS00678">
    <property type="entry name" value="WD_REPEATS_1"/>
    <property type="match status" value="3"/>
</dbReference>
<feature type="binding site" evidence="6">
    <location>
        <position position="249"/>
    </location>
    <ligand>
        <name>ATP</name>
        <dbReference type="ChEBI" id="CHEBI:30616"/>
    </ligand>
</feature>
<dbReference type="Gene3D" id="2.160.10.10">
    <property type="entry name" value="Hexapeptide repeat proteins"/>
    <property type="match status" value="1"/>
</dbReference>
<dbReference type="InterPro" id="IPR011004">
    <property type="entry name" value="Trimer_LpxA-like_sf"/>
</dbReference>
<gene>
    <name evidence="11" type="primary">pknD_3</name>
    <name evidence="11" type="ORF">Poly21_37000</name>
</gene>
<dbReference type="SUPFAM" id="SSF51161">
    <property type="entry name" value="Trimeric LpxA-like enzymes"/>
    <property type="match status" value="1"/>
</dbReference>
<dbReference type="Proteomes" id="UP000319908">
    <property type="component" value="Unassembled WGS sequence"/>
</dbReference>
<dbReference type="PROSITE" id="PS50011">
    <property type="entry name" value="PROTEIN_KINASE_DOM"/>
    <property type="match status" value="1"/>
</dbReference>
<keyword evidence="9" id="KW-0812">Transmembrane</keyword>
<dbReference type="InterPro" id="IPR015943">
    <property type="entry name" value="WD40/YVTN_repeat-like_dom_sf"/>
</dbReference>
<dbReference type="GO" id="GO:0005524">
    <property type="term" value="F:ATP binding"/>
    <property type="evidence" value="ECO:0007669"/>
    <property type="project" value="UniProtKB-UniRule"/>
</dbReference>
<feature type="repeat" description="WD" evidence="5">
    <location>
        <begin position="1328"/>
        <end position="1369"/>
    </location>
</feature>
<keyword evidence="11" id="KW-0808">Transferase</keyword>
<feature type="region of interest" description="Disordered" evidence="8">
    <location>
        <begin position="998"/>
        <end position="1044"/>
    </location>
</feature>
<feature type="repeat" description="WD" evidence="5">
    <location>
        <begin position="1817"/>
        <end position="1836"/>
    </location>
</feature>
<dbReference type="InterPro" id="IPR011009">
    <property type="entry name" value="Kinase-like_dom_sf"/>
</dbReference>
<keyword evidence="7" id="KW-0175">Coiled coil</keyword>
<feature type="repeat" description="WD" evidence="5">
    <location>
        <begin position="1038"/>
        <end position="1079"/>
    </location>
</feature>
<evidence type="ECO:0000256" key="1">
    <source>
        <dbReference type="ARBA" id="ARBA00022574"/>
    </source>
</evidence>
<dbReference type="InterPro" id="IPR036322">
    <property type="entry name" value="WD40_repeat_dom_sf"/>
</dbReference>
<dbReference type="SUPFAM" id="SSF50978">
    <property type="entry name" value="WD40 repeat-like"/>
    <property type="match status" value="2"/>
</dbReference>
<dbReference type="PROSITE" id="PS50294">
    <property type="entry name" value="WD_REPEATS_REGION"/>
    <property type="match status" value="4"/>
</dbReference>
<feature type="repeat" description="WD" evidence="5">
    <location>
        <begin position="942"/>
        <end position="983"/>
    </location>
</feature>
<evidence type="ECO:0000256" key="9">
    <source>
        <dbReference type="SAM" id="Phobius"/>
    </source>
</evidence>
<keyword evidence="3 6" id="KW-0547">Nucleotide-binding</keyword>
<comment type="caution">
    <text evidence="11">The sequence shown here is derived from an EMBL/GenBank/DDBJ whole genome shotgun (WGS) entry which is preliminary data.</text>
</comment>
<feature type="repeat" description="WD" evidence="5">
    <location>
        <begin position="1248"/>
        <end position="1280"/>
    </location>
</feature>
<feature type="coiled-coil region" evidence="7">
    <location>
        <begin position="649"/>
        <end position="676"/>
    </location>
</feature>
<dbReference type="InterPro" id="IPR001680">
    <property type="entry name" value="WD40_rpt"/>
</dbReference>
<proteinExistence type="predicted"/>
<feature type="region of interest" description="Disordered" evidence="8">
    <location>
        <begin position="135"/>
        <end position="154"/>
    </location>
</feature>
<keyword evidence="1 5" id="KW-0853">WD repeat</keyword>
<dbReference type="GO" id="GO:0004674">
    <property type="term" value="F:protein serine/threonine kinase activity"/>
    <property type="evidence" value="ECO:0007669"/>
    <property type="project" value="UniProtKB-EC"/>
</dbReference>
<feature type="transmembrane region" description="Helical" evidence="9">
    <location>
        <begin position="601"/>
        <end position="624"/>
    </location>
</feature>
<dbReference type="SMART" id="SM00320">
    <property type="entry name" value="WD40"/>
    <property type="match status" value="16"/>
</dbReference>
<evidence type="ECO:0000313" key="11">
    <source>
        <dbReference type="EMBL" id="TWU16495.1"/>
    </source>
</evidence>
<dbReference type="PROSITE" id="PS50082">
    <property type="entry name" value="WD_REPEATS_2"/>
    <property type="match status" value="9"/>
</dbReference>
<evidence type="ECO:0000256" key="2">
    <source>
        <dbReference type="ARBA" id="ARBA00022737"/>
    </source>
</evidence>
<dbReference type="InterPro" id="IPR000719">
    <property type="entry name" value="Prot_kinase_dom"/>
</dbReference>
<dbReference type="Pfam" id="PF00400">
    <property type="entry name" value="WD40"/>
    <property type="match status" value="8"/>
</dbReference>
<dbReference type="InterPro" id="IPR050349">
    <property type="entry name" value="WD_LIS1/nudF_dynein_reg"/>
</dbReference>
<dbReference type="CDD" id="cd14014">
    <property type="entry name" value="STKc_PknB_like"/>
    <property type="match status" value="1"/>
</dbReference>
<evidence type="ECO:0000256" key="3">
    <source>
        <dbReference type="ARBA" id="ARBA00022741"/>
    </source>
</evidence>
<keyword evidence="9" id="KW-0472">Membrane</keyword>
<dbReference type="PROSITE" id="PS00108">
    <property type="entry name" value="PROTEIN_KINASE_ST"/>
    <property type="match status" value="1"/>
</dbReference>
<feature type="repeat" description="WD" evidence="5">
    <location>
        <begin position="1720"/>
        <end position="1742"/>
    </location>
</feature>
<evidence type="ECO:0000256" key="8">
    <source>
        <dbReference type="SAM" id="MobiDB-lite"/>
    </source>
</evidence>
<keyword evidence="9" id="KW-1133">Transmembrane helix</keyword>
<evidence type="ECO:0000313" key="12">
    <source>
        <dbReference type="Proteomes" id="UP000319908"/>
    </source>
</evidence>
<protein>
    <submittedName>
        <fullName evidence="11">Serine/threonine-protein kinase PknD</fullName>
        <ecNumber evidence="11">2.7.11.1</ecNumber>
    </submittedName>
</protein>
<dbReference type="EC" id="2.7.11.1" evidence="11"/>
<evidence type="ECO:0000256" key="5">
    <source>
        <dbReference type="PROSITE-ProRule" id="PRU00221"/>
    </source>
</evidence>
<dbReference type="InterPro" id="IPR017441">
    <property type="entry name" value="Protein_kinase_ATP_BS"/>
</dbReference>
<dbReference type="Gene3D" id="1.10.510.10">
    <property type="entry name" value="Transferase(Phosphotransferase) domain 1"/>
    <property type="match status" value="1"/>
</dbReference>
<keyword evidence="11" id="KW-0418">Kinase</keyword>
<feature type="region of interest" description="Disordered" evidence="8">
    <location>
        <begin position="1"/>
        <end position="22"/>
    </location>
</feature>
<evidence type="ECO:0000256" key="4">
    <source>
        <dbReference type="ARBA" id="ARBA00022840"/>
    </source>
</evidence>
<dbReference type="Gene3D" id="3.30.200.20">
    <property type="entry name" value="Phosphorylase Kinase, domain 1"/>
    <property type="match status" value="1"/>
</dbReference>
<reference evidence="11 12" key="1">
    <citation type="journal article" date="2020" name="Antonie Van Leeuwenhoek">
        <title>Rhodopirellula heiligendammensis sp. nov., Rhodopirellula pilleata sp. nov., and Rhodopirellula solitaria sp. nov. isolated from natural or artificial marine surfaces in Northern Germany and California, USA, and emended description of the genus Rhodopirellula.</title>
        <authorList>
            <person name="Kallscheuer N."/>
            <person name="Wiegand S."/>
            <person name="Jogler M."/>
            <person name="Boedeker C."/>
            <person name="Peeters S.H."/>
            <person name="Rast P."/>
            <person name="Heuer A."/>
            <person name="Jetten M.S.M."/>
            <person name="Rohde M."/>
            <person name="Jogler C."/>
        </authorList>
    </citation>
    <scope>NUCLEOTIDE SEQUENCE [LARGE SCALE GENOMIC DNA]</scope>
    <source>
        <strain evidence="11 12">Poly21</strain>
    </source>
</reference>
<accession>A0A5C6BWZ8</accession>
<feature type="repeat" description="WD" evidence="5">
    <location>
        <begin position="1089"/>
        <end position="1121"/>
    </location>
</feature>
<name>A0A5C6BWZ8_9BACT</name>
<dbReference type="PROSITE" id="PS00107">
    <property type="entry name" value="PROTEIN_KINASE_ATP"/>
    <property type="match status" value="1"/>
</dbReference>
<feature type="compositionally biased region" description="Polar residues" evidence="8">
    <location>
        <begin position="1006"/>
        <end position="1023"/>
    </location>
</feature>
<dbReference type="SUPFAM" id="SSF56112">
    <property type="entry name" value="Protein kinase-like (PK-like)"/>
    <property type="match status" value="1"/>
</dbReference>
<dbReference type="SMART" id="SM00220">
    <property type="entry name" value="S_TKc"/>
    <property type="match status" value="1"/>
</dbReference>
<keyword evidence="4 6" id="KW-0067">ATP-binding</keyword>
<dbReference type="SUPFAM" id="SSF101908">
    <property type="entry name" value="Putative isomerase YbhE"/>
    <property type="match status" value="1"/>
</dbReference>
<dbReference type="EMBL" id="SJPU01000002">
    <property type="protein sequence ID" value="TWU16495.1"/>
    <property type="molecule type" value="Genomic_DNA"/>
</dbReference>
<dbReference type="PRINTS" id="PR00320">
    <property type="entry name" value="GPROTEINBRPT"/>
</dbReference>
<sequence length="1898" mass="203744">MDRDKKVPDQDPDATINEITGFDADATISDANAFDPNATIEQTANIDPNATVQDAAELDPGATIEKTAHFDADATIEKTVEFDPNATIEEADEFDPDATLEVDDHFDANATIEHSGTFDANATIEATGNFSIDLGAAPGTGEEGSGSVLNDSNLNQTINPRALSSAEAKYWAEMSAEFTSPNDPTIQPSVVDRTIVETKLQLRSQTVATQIHSDGEAADYRLVRLLGRGGMGNVFVARQGSLDRLIAVKVIRPLDESKRKQLAENGQLESVEQGRRQQFLTEAVVTGDLDHPNIVPIHDVALTGDSTLFYSMKRVIGTPWSDVIGEKTQEENLEILIKVADAIGFAHTRGVVHRDIKPENVMLGDFGVVMVMDWGIALAKPNFEKLDSITPATGLGGTPSMMAPEMATGPLEKVGPAADIYLLGATLFMIVTGKPPHHAPNVSQCLRAVANNDICEFDPKHQGELMNIALKAMSLDPADRYAETTEFQNAIRKYRSHAESIALVKRAEDDLRIACKERSYTSYTRAQFGFEEALALWPGNEAAQSGLEQAKFSHAEAAHQNEDYDLGLKLLDEQNPQHTELVESLKLSLQQRRQRETRFAVLKKVAAALLAFILIGGSVAIVVINQARTAAMDQKQRADENARIAMSNARTADENADIAEDNARIAESNAVTAQQNAERAKLAQAKAEYEAYVSGVGLAKARIDRNEFTEARRLIQELIAQQGDGKVPWELRYLSSLANQSTGSLSTTTGVGGLAVAGNPGRPVSGIPAIIRLEDGTLTAITVVANADQPIVVDTPRPVRLPDGEHASCIAINDDETLAAAGTEKGDILLFDPRALGEATLSADLQFRRFQGHRGRVTTIEMIGKDYLVSASDDRTVRIWNLNQPTDREILWHIASVVDIACSNIPDGFRIVAGVADKALGRVVVWDIQTGEKLQSERRGVFTEHPQSVTSVAVSPDGQIAASGDVDGRVMLWPVSQLQQRDVERLVKQAVDAVSEAVANGPLETTRPTASDSESMTFTQLNNPETETPESEETSPPAPAHRSSVRHIEFSADGKSLLTCGDDYLIQLWRMEPIELPTTPPAARLQRTLRGHGGVVTDARFLTPNGDQLLSVGKDDSIRLWRSGVDSAPSSASVLVGQQAAGHAPPGITASDALSDLCATLIVHDPILSHVHDDSISSAILSANGQQVVTASRDRTARVLTIDPSTLQLRTAVEIETADAPTRASTSSNAPESPIISLDEGTDFRAMSMNINRSANKLFIGGADAVVRIWDLGRGTESGTISGTGLNQVLAVSDDSRVILTGSSDPETRVILWRFDPQTSIAVAQHRLAGHQEAVTAAAVDAGGRRALTADRAGRIILWDVQTGTPIGKPIDLLLGTRINDIAVAPDGDTVWVAADDERLSQLDLNSRELIDRLDHDGIVTSVKLSGDGRRAVTSSKLQKVDSTIHHAVLWQLPLETKPAAFQTIFTQHVKTDDRTRSGGSPGIASVAIDESGEHAYIAVNPPGDAPARVERWRAADDIRQSTKEIAMGLPKRLGDVSAAAPAGSDQLVTLHGHSAYRWNTATRGLEVSYRIHGAISVAAISPDGEIVLTGSQSLKAWDAHTGLALGKLESPHGKAVRCIEFVGDTAPHDFFTGGADGSIRRWAFQRDTPSFTELGKLSSVESVGVGEMGIPLSLSISPDGRQLLSTTDRGHVILHNLTEQTQQVLFADPDVGSIFAGCFSPDGRFVAAGGDDQLARMWDLSKQHVPADPPDTIFQGHAEAIHGVALIGAAPVAGPQLDELEPSANRSNPDGPNGFARVSNDSSTRGEHDETLAASSPSTLRLFTASHDRSIRVWDPRFGVASSGTDDTYPMGPTGRELLDLVRHRDGVNSIEFNSDGSLMMTAGRDGNVVLWPACDP</sequence>
<keyword evidence="12" id="KW-1185">Reference proteome</keyword>
<feature type="region of interest" description="Disordered" evidence="8">
    <location>
        <begin position="1777"/>
        <end position="1816"/>
    </location>
</feature>
<keyword evidence="2" id="KW-0677">Repeat</keyword>
<organism evidence="11 12">
    <name type="scientific">Allorhodopirellula heiligendammensis</name>
    <dbReference type="NCBI Taxonomy" id="2714739"/>
    <lineage>
        <taxon>Bacteria</taxon>
        <taxon>Pseudomonadati</taxon>
        <taxon>Planctomycetota</taxon>
        <taxon>Planctomycetia</taxon>
        <taxon>Pirellulales</taxon>
        <taxon>Pirellulaceae</taxon>
        <taxon>Allorhodopirellula</taxon>
    </lineage>
</organism>
<dbReference type="InterPro" id="IPR008271">
    <property type="entry name" value="Ser/Thr_kinase_AS"/>
</dbReference>
<dbReference type="PANTHER" id="PTHR44129">
    <property type="entry name" value="WD REPEAT-CONTAINING PROTEIN POP1"/>
    <property type="match status" value="1"/>
</dbReference>
<evidence type="ECO:0000256" key="6">
    <source>
        <dbReference type="PROSITE-ProRule" id="PRU10141"/>
    </source>
</evidence>
<dbReference type="InterPro" id="IPR019775">
    <property type="entry name" value="WD40_repeat_CS"/>
</dbReference>
<feature type="repeat" description="WD" evidence="5">
    <location>
        <begin position="850"/>
        <end position="890"/>
    </location>
</feature>
<evidence type="ECO:0000259" key="10">
    <source>
        <dbReference type="PROSITE" id="PS50011"/>
    </source>
</evidence>